<comment type="caution">
    <text evidence="2">The sequence shown here is derived from an EMBL/GenBank/DDBJ whole genome shotgun (WGS) entry which is preliminary data.</text>
</comment>
<evidence type="ECO:0000313" key="3">
    <source>
        <dbReference type="Proteomes" id="UP000251558"/>
    </source>
</evidence>
<proteinExistence type="predicted"/>
<dbReference type="EMBL" id="QMBP01000001">
    <property type="protein sequence ID" value="RAZ93162.1"/>
    <property type="molecule type" value="Genomic_DNA"/>
</dbReference>
<keyword evidence="1" id="KW-0732">Signal</keyword>
<name>A0A330HZK3_9HYPH</name>
<dbReference type="Proteomes" id="UP000251558">
    <property type="component" value="Unassembled WGS sequence"/>
</dbReference>
<feature type="chain" id="PRO_5016256806" evidence="1">
    <location>
        <begin position="17"/>
        <end position="114"/>
    </location>
</feature>
<keyword evidence="3" id="KW-1185">Reference proteome</keyword>
<reference evidence="3" key="1">
    <citation type="submission" date="2018-06" db="EMBL/GenBank/DDBJ databases">
        <authorList>
            <person name="Helene L.C."/>
            <person name="Dall'Agnol R."/>
            <person name="Delamuta J.R."/>
            <person name="Hungria M."/>
        </authorList>
    </citation>
    <scope>NUCLEOTIDE SEQUENCE [LARGE SCALE GENOMIC DNA]</scope>
    <source>
        <strain evidence="3">AC99b</strain>
    </source>
</reference>
<evidence type="ECO:0000313" key="2">
    <source>
        <dbReference type="EMBL" id="RAZ93162.1"/>
    </source>
</evidence>
<dbReference type="OrthoDB" id="8098226at2"/>
<gene>
    <name evidence="2" type="ORF">DPM33_03910</name>
</gene>
<accession>A0A330HZK3</accession>
<feature type="signal peptide" evidence="1">
    <location>
        <begin position="1"/>
        <end position="16"/>
    </location>
</feature>
<organism evidence="2 3">
    <name type="scientific">Mesorhizobium hawassense</name>
    <dbReference type="NCBI Taxonomy" id="1209954"/>
    <lineage>
        <taxon>Bacteria</taxon>
        <taxon>Pseudomonadati</taxon>
        <taxon>Pseudomonadota</taxon>
        <taxon>Alphaproteobacteria</taxon>
        <taxon>Hyphomicrobiales</taxon>
        <taxon>Phyllobacteriaceae</taxon>
        <taxon>Mesorhizobium</taxon>
    </lineage>
</organism>
<evidence type="ECO:0000256" key="1">
    <source>
        <dbReference type="SAM" id="SignalP"/>
    </source>
</evidence>
<dbReference type="AlphaFoldDB" id="A0A330HZK3"/>
<protein>
    <submittedName>
        <fullName evidence="2">Uncharacterized protein</fullName>
    </submittedName>
</protein>
<reference evidence="2 3" key="2">
    <citation type="submission" date="2018-07" db="EMBL/GenBank/DDBJ databases">
        <title>Diversity of Mesorhizobium strains in Brazil.</title>
        <authorList>
            <person name="Helene L.C.F."/>
            <person name="Dall'Agnol R."/>
            <person name="Delamuta J.R.M."/>
            <person name="Hungria M."/>
        </authorList>
    </citation>
    <scope>NUCLEOTIDE SEQUENCE [LARGE SCALE GENOMIC DNA]</scope>
    <source>
        <strain evidence="2 3">AC99b</strain>
    </source>
</reference>
<sequence length="114" mass="11677">MMAAALVASASGISMAAGSLAGSVGDKRFPPPLAMNAKDQCRIAYNAYVAAGGHSAYATTFYTRVRDLYVVCGKALNAPSQKAAEDAAMRNCQGGLKKWRLNTASGGCAIAASK</sequence>